<evidence type="ECO:0000313" key="2">
    <source>
        <dbReference type="Proteomes" id="UP000254835"/>
    </source>
</evidence>
<protein>
    <submittedName>
        <fullName evidence="1">Uncharacterized protein</fullName>
    </submittedName>
</protein>
<sequence length="70" mass="8014">MLGNIIKMLTLPWNREPARTHRLLKQFTQSDDGYELAVGTGQPQNHLPNRLNKIAEIAMRPIMTTNTLLM</sequence>
<dbReference type="Proteomes" id="UP000254835">
    <property type="component" value="Unassembled WGS sequence"/>
</dbReference>
<organism evidence="1 2">
    <name type="scientific">Yersinia frederiksenii</name>
    <dbReference type="NCBI Taxonomy" id="29484"/>
    <lineage>
        <taxon>Bacteria</taxon>
        <taxon>Pseudomonadati</taxon>
        <taxon>Pseudomonadota</taxon>
        <taxon>Gammaproteobacteria</taxon>
        <taxon>Enterobacterales</taxon>
        <taxon>Yersiniaceae</taxon>
        <taxon>Yersinia</taxon>
    </lineage>
</organism>
<gene>
    <name evidence="1" type="ORF">NCTC11470_01229</name>
</gene>
<name>A0A380PSF9_YERFR</name>
<evidence type="ECO:0000313" key="1">
    <source>
        <dbReference type="EMBL" id="SUP76202.1"/>
    </source>
</evidence>
<dbReference type="AlphaFoldDB" id="A0A380PSF9"/>
<reference evidence="1 2" key="1">
    <citation type="submission" date="2018-06" db="EMBL/GenBank/DDBJ databases">
        <authorList>
            <consortium name="Pathogen Informatics"/>
            <person name="Doyle S."/>
        </authorList>
    </citation>
    <scope>NUCLEOTIDE SEQUENCE [LARGE SCALE GENOMIC DNA]</scope>
    <source>
        <strain evidence="1 2">NCTC11470</strain>
    </source>
</reference>
<dbReference type="EMBL" id="UHJA01000001">
    <property type="protein sequence ID" value="SUP76202.1"/>
    <property type="molecule type" value="Genomic_DNA"/>
</dbReference>
<accession>A0A380PSF9</accession>
<proteinExistence type="predicted"/>